<dbReference type="PANTHER" id="PTHR10166:SF67">
    <property type="entry name" value="VWFA DOMAIN-CONTAINING PROTEIN"/>
    <property type="match status" value="1"/>
</dbReference>
<evidence type="ECO:0000313" key="2">
    <source>
        <dbReference type="EMBL" id="KAG8192696.1"/>
    </source>
</evidence>
<proteinExistence type="predicted"/>
<protein>
    <recommendedName>
        <fullName evidence="1">VWFA domain-containing protein</fullName>
    </recommendedName>
</protein>
<dbReference type="Gene3D" id="3.30.450.20">
    <property type="entry name" value="PAS domain"/>
    <property type="match status" value="1"/>
</dbReference>
<comment type="caution">
    <text evidence="2">The sequence shown here is derived from an EMBL/GenBank/DDBJ whole genome shotgun (WGS) entry which is preliminary data.</text>
</comment>
<feature type="domain" description="VWFA" evidence="1">
    <location>
        <begin position="1"/>
        <end position="169"/>
    </location>
</feature>
<dbReference type="SUPFAM" id="SSF53300">
    <property type="entry name" value="vWA-like"/>
    <property type="match status" value="1"/>
</dbReference>
<dbReference type="Proteomes" id="UP000827092">
    <property type="component" value="Unassembled WGS sequence"/>
</dbReference>
<reference evidence="2 3" key="1">
    <citation type="journal article" date="2022" name="Nat. Ecol. Evol.">
        <title>A masculinizing supergene underlies an exaggerated male reproductive morph in a spider.</title>
        <authorList>
            <person name="Hendrickx F."/>
            <person name="De Corte Z."/>
            <person name="Sonet G."/>
            <person name="Van Belleghem S.M."/>
            <person name="Kostlbacher S."/>
            <person name="Vangestel C."/>
        </authorList>
    </citation>
    <scope>NUCLEOTIDE SEQUENCE [LARGE SCALE GENOMIC DNA]</scope>
    <source>
        <strain evidence="2">W744_W776</strain>
    </source>
</reference>
<accession>A0AAV6V8U8</accession>
<dbReference type="PROSITE" id="PS50234">
    <property type="entry name" value="VWFA"/>
    <property type="match status" value="1"/>
</dbReference>
<gene>
    <name evidence="2" type="ORF">JTE90_009721</name>
</gene>
<dbReference type="Gene3D" id="3.40.50.410">
    <property type="entry name" value="von Willebrand factor, type A domain"/>
    <property type="match status" value="1"/>
</dbReference>
<dbReference type="GO" id="GO:0005245">
    <property type="term" value="F:voltage-gated calcium channel activity"/>
    <property type="evidence" value="ECO:0007669"/>
    <property type="project" value="TreeGrafter"/>
</dbReference>
<organism evidence="2 3">
    <name type="scientific">Oedothorax gibbosus</name>
    <dbReference type="NCBI Taxonomy" id="931172"/>
    <lineage>
        <taxon>Eukaryota</taxon>
        <taxon>Metazoa</taxon>
        <taxon>Ecdysozoa</taxon>
        <taxon>Arthropoda</taxon>
        <taxon>Chelicerata</taxon>
        <taxon>Arachnida</taxon>
        <taxon>Araneae</taxon>
        <taxon>Araneomorphae</taxon>
        <taxon>Entelegynae</taxon>
        <taxon>Araneoidea</taxon>
        <taxon>Linyphiidae</taxon>
        <taxon>Erigoninae</taxon>
        <taxon>Oedothorax</taxon>
    </lineage>
</organism>
<evidence type="ECO:0000313" key="3">
    <source>
        <dbReference type="Proteomes" id="UP000827092"/>
    </source>
</evidence>
<name>A0AAV6V8U8_9ARAC</name>
<dbReference type="InterPro" id="IPR013680">
    <property type="entry name" value="VDCC_a2/dsu"/>
</dbReference>
<dbReference type="InterPro" id="IPR051173">
    <property type="entry name" value="Ca_channel_alpha-2/delta"/>
</dbReference>
<sequence>MHGQTMEIMKIAVKTLLTTLEENDFVNIISFNDTAKWTSCFDTLVQANRRNKQILSKSVDSIIDKKMANLSVGLDFAFKAFEKFKEMRAERWAGAECNQVIMLFSDGGTEQAWDVLQKYNANKTVSFFQTSYCDQDTLKEIACSNRGYFTEIQAMGAVRTKIQDYVKVLGRPLVLSSTRSFEWTNFYLDAMDLGMMTTVTLPVFNRTDMYNQSLVGVMGVDVALSEMIDFEPSYQIGPVGYAFGINQNGYVVFHPNLKTDFEFIPDPPHLDLLDVEIGSFAKEELRDAMINMDSSNRSLTSLLKMPEGRFIVEHRLNYYFTPLNKTSFSIAIVIPADRTHFLHIENVEIPPGFDVNKYERGGMYLAPWKYCHGKVLKLGIADLLKNLSLTARHKQDSCKMELLHRLLWDLRKTDDIMHYWQSEEQDEHRDGVIATFVQSESGLTRIYPPNEGPHVEPHTNPSKSSFYQRAFYGQDYVFMVPDTRFNASSNLSVPVELVINIVKTISFARSGITYKPAVVGVVMDPAWLYSYLLDNCPDVDYLACYLVDDGGFIVSVNQPDYLMLLGTFLGEHDSEIMTELYKKNVYVRNEDFNYEDRCEKPPAMESSGFRAPALPFYMTLSSLKFGWLFDLEAWSYLKYWLLSLFSFTNLHMSEALPEFYELANETTCTTHEAQYYWGKYNRSYSGIIACSNCTRDYSLKKVGQMNIILLVTEKPCSPTFCKSVPPLLQAKTEVLNASSNPCDRPLRYRRRPEKCFFFSHDENSSECGSIGTKPLPHFALCVELLCLLVITKMIYTDNNIPINYIPL</sequence>
<keyword evidence="3" id="KW-1185">Reference proteome</keyword>
<dbReference type="Pfam" id="PF08473">
    <property type="entry name" value="VGCC_alpha2"/>
    <property type="match status" value="1"/>
</dbReference>
<dbReference type="PANTHER" id="PTHR10166">
    <property type="entry name" value="VOLTAGE-DEPENDENT CALCIUM CHANNEL SUBUNIT ALPHA-2/DELTA-RELATED"/>
    <property type="match status" value="1"/>
</dbReference>
<dbReference type="InterPro" id="IPR002035">
    <property type="entry name" value="VWF_A"/>
</dbReference>
<dbReference type="EMBL" id="JAFNEN010000136">
    <property type="protein sequence ID" value="KAG8192696.1"/>
    <property type="molecule type" value="Genomic_DNA"/>
</dbReference>
<evidence type="ECO:0000259" key="1">
    <source>
        <dbReference type="PROSITE" id="PS50234"/>
    </source>
</evidence>
<dbReference type="GO" id="GO:0005891">
    <property type="term" value="C:voltage-gated calcium channel complex"/>
    <property type="evidence" value="ECO:0007669"/>
    <property type="project" value="TreeGrafter"/>
</dbReference>
<dbReference type="AlphaFoldDB" id="A0AAV6V8U8"/>
<dbReference type="InterPro" id="IPR036465">
    <property type="entry name" value="vWFA_dom_sf"/>
</dbReference>